<sequence>MKQIITTITLFLCLTFTANAQSYSFEFTAQQHMIYKNYDFDRPSPVSTELVSIYFQKHTNQTTYFVTFWIGNKKMLDNMLFDITGTDSQGRIIFKDMYGNMKFLVKFKNNGNLDLTFIMESGRDELMFVFGRTSVEVY</sequence>
<evidence type="ECO:0000313" key="3">
    <source>
        <dbReference type="Proteomes" id="UP000682802"/>
    </source>
</evidence>
<evidence type="ECO:0000256" key="1">
    <source>
        <dbReference type="SAM" id="SignalP"/>
    </source>
</evidence>
<feature type="chain" id="PRO_5045620006" description="DUF4251 domain-containing protein" evidence="1">
    <location>
        <begin position="21"/>
        <end position="138"/>
    </location>
</feature>
<evidence type="ECO:0000313" key="2">
    <source>
        <dbReference type="EMBL" id="QWG06702.1"/>
    </source>
</evidence>
<keyword evidence="1" id="KW-0732">Signal</keyword>
<gene>
    <name evidence="2" type="ORF">KM029_15505</name>
</gene>
<proteinExistence type="predicted"/>
<organism evidence="2 3">
    <name type="scientific">Flammeovirga kamogawensis</name>
    <dbReference type="NCBI Taxonomy" id="373891"/>
    <lineage>
        <taxon>Bacteria</taxon>
        <taxon>Pseudomonadati</taxon>
        <taxon>Bacteroidota</taxon>
        <taxon>Cytophagia</taxon>
        <taxon>Cytophagales</taxon>
        <taxon>Flammeovirgaceae</taxon>
        <taxon>Flammeovirga</taxon>
    </lineage>
</organism>
<feature type="signal peptide" evidence="1">
    <location>
        <begin position="1"/>
        <end position="20"/>
    </location>
</feature>
<accession>A0ABX8GTY1</accession>
<dbReference type="RefSeq" id="WP_144074107.1">
    <property type="nucleotide sequence ID" value="NZ_CP076128.1"/>
</dbReference>
<dbReference type="EMBL" id="CP076128">
    <property type="protein sequence ID" value="QWG06702.1"/>
    <property type="molecule type" value="Genomic_DNA"/>
</dbReference>
<dbReference type="Proteomes" id="UP000682802">
    <property type="component" value="Chromosome 1"/>
</dbReference>
<protein>
    <recommendedName>
        <fullName evidence="4">DUF4251 domain-containing protein</fullName>
    </recommendedName>
</protein>
<reference evidence="2 3" key="1">
    <citation type="submission" date="2021-05" db="EMBL/GenBank/DDBJ databases">
        <title>Comparative genomic studies on the polysaccharide-degrading batcterial strains of the Flammeovirga genus.</title>
        <authorList>
            <person name="Zewei F."/>
            <person name="Zheng Z."/>
            <person name="Yu L."/>
            <person name="Ruyue G."/>
            <person name="Yanhong M."/>
            <person name="Yuanyuan C."/>
            <person name="Jingyan G."/>
            <person name="Wenjun H."/>
        </authorList>
    </citation>
    <scope>NUCLEOTIDE SEQUENCE [LARGE SCALE GENOMIC DNA]</scope>
    <source>
        <strain evidence="2 3">YS10</strain>
    </source>
</reference>
<evidence type="ECO:0008006" key="4">
    <source>
        <dbReference type="Google" id="ProtNLM"/>
    </source>
</evidence>
<name>A0ABX8GTY1_9BACT</name>
<keyword evidence="3" id="KW-1185">Reference proteome</keyword>